<dbReference type="InterPro" id="IPR039426">
    <property type="entry name" value="TonB-dep_rcpt-like"/>
</dbReference>
<accession>A0A1M6TXV8</accession>
<protein>
    <submittedName>
        <fullName evidence="13">TonB-linked outer membrane protein, SusC/RagA family</fullName>
    </submittedName>
</protein>
<name>A0A1M6TXV8_XYLRU</name>
<keyword evidence="6 8" id="KW-0472">Membrane</keyword>
<dbReference type="InterPro" id="IPR012910">
    <property type="entry name" value="Plug_dom"/>
</dbReference>
<comment type="similarity">
    <text evidence="8 9">Belongs to the TonB-dependent receptor family.</text>
</comment>
<evidence type="ECO:0000256" key="7">
    <source>
        <dbReference type="ARBA" id="ARBA00023237"/>
    </source>
</evidence>
<dbReference type="InterPro" id="IPR023996">
    <property type="entry name" value="TonB-dep_OMP_SusC/RagA"/>
</dbReference>
<evidence type="ECO:0000256" key="1">
    <source>
        <dbReference type="ARBA" id="ARBA00004571"/>
    </source>
</evidence>
<comment type="subcellular location">
    <subcellularLocation>
        <location evidence="1 8">Cell outer membrane</location>
        <topology evidence="1 8">Multi-pass membrane protein</topology>
    </subcellularLocation>
</comment>
<evidence type="ECO:0000256" key="6">
    <source>
        <dbReference type="ARBA" id="ARBA00023136"/>
    </source>
</evidence>
<evidence type="ECO:0000256" key="2">
    <source>
        <dbReference type="ARBA" id="ARBA00022448"/>
    </source>
</evidence>
<feature type="chain" id="PRO_5012884129" evidence="10">
    <location>
        <begin position="27"/>
        <end position="1098"/>
    </location>
</feature>
<dbReference type="SUPFAM" id="SSF56935">
    <property type="entry name" value="Porins"/>
    <property type="match status" value="1"/>
</dbReference>
<feature type="signal peptide" evidence="10">
    <location>
        <begin position="1"/>
        <end position="26"/>
    </location>
</feature>
<evidence type="ECO:0000256" key="3">
    <source>
        <dbReference type="ARBA" id="ARBA00022452"/>
    </source>
</evidence>
<dbReference type="PROSITE" id="PS52016">
    <property type="entry name" value="TONB_DEPENDENT_REC_3"/>
    <property type="match status" value="1"/>
</dbReference>
<proteinExistence type="inferred from homology"/>
<dbReference type="Gene3D" id="2.170.130.10">
    <property type="entry name" value="TonB-dependent receptor, plug domain"/>
    <property type="match status" value="1"/>
</dbReference>
<feature type="domain" description="TonB-dependent receptor-like beta-barrel" evidence="11">
    <location>
        <begin position="445"/>
        <end position="931"/>
    </location>
</feature>
<dbReference type="OrthoDB" id="1096961at2"/>
<dbReference type="Pfam" id="PF13715">
    <property type="entry name" value="CarbopepD_reg_2"/>
    <property type="match status" value="1"/>
</dbReference>
<sequence length="1098" mass="119848">MKKFKQFAARTLLMAVTLLAAQGATAQSKTVKGKVTDGSHEPLIGVSVTIKGTNNTGVITDVNGNYSITVPNEKSVLLFNYIGFSEAEQNVGNKSTVNVEMKEDNIGLDEVVVIGYGSVKRKDLTGAVASVKGDDLAAVPVNNVAQALQGKLAGVNVISGDGRPDADVTIRVRGGGSITQSNDPLFIVDGFPVSTISNIPASEIESIDVLKDASSTAIYGARGANGVILVTTKKAEGGKVKVSYDGYVQAKSVAKTLETLSAQDYVLFHWGYGTSRGKGVGDAVAKYFGLGSAYGNHYAQYANMSTHDYTDDLLRTAWTHSHNVAVSGGTDKTHFVANVNYINDKGIKIRSGLEKFSASLKLQQQLLSNLTLDFDLRYTEASKQGQEGLQNGRGTEISGAYKYRPIDNPLGGVSVSEISGLSFGVKNIDDSYHANPLLLVESVTNESVSRNLRGSSALSWEIVNGLTARTEISISRSSGTSKYYDNGYNDAAEKRATLSRSTGTGLRWLNTLNYNLALGKNHSLNFLLGHELITNNSESTQLSGYGYPNNFDYDTAIGMINTATRSFSAINSIAVPTRTVSYFGRANYSLLDRYLFTVTMRADGSSKFAPNNRWGYFPAAAFGWRISEEPFMAGTKDWLSNLKLRLSYGTSGADNISPNLWRETWKTTSAANNKVTINGEKTPFYQPDGLLANNDLKWETTISRNLGIDYGFLDGRINGSIELYWNTTKDLLMLVPIDNTTGYTYQYQNFGKTSNRGFELSANVDIIRTKDLRFNVGVIYNYNKNKVDELTNADNYLYSSYWASSALMPVNDYMLVEGKSVGIVRGFKSKGFYTVDDFNYVNGQYILKEGVADFDRSISANYMNPFNLPQGQSAFPGAAKFEDVDGNGRVTLDDATELGEVMPHHTGGFSMNLQYKNWDASANFNYVLDGKIYNANAMMNLSGGEYNDLTAQKLAFISEAYKIYNVNSSGELYAVTDPTELTSLNAGAKYAVPYHQNGIVTDEFLESGAYLRLQTLTIGYTLPKTILKKISISNLRLYLTASNLFTITGYSGVDPEVNASTTGRTGFLESVKVLPTLNMDWGAYPRARTFTFGANINF</sequence>
<keyword evidence="4 8" id="KW-0812">Transmembrane</keyword>
<dbReference type="NCBIfam" id="TIGR04056">
    <property type="entry name" value="OMP_RagA_SusC"/>
    <property type="match status" value="1"/>
</dbReference>
<evidence type="ECO:0000313" key="14">
    <source>
        <dbReference type="Proteomes" id="UP000184130"/>
    </source>
</evidence>
<keyword evidence="3 8" id="KW-1134">Transmembrane beta strand</keyword>
<evidence type="ECO:0000256" key="8">
    <source>
        <dbReference type="PROSITE-ProRule" id="PRU01360"/>
    </source>
</evidence>
<dbReference type="AlphaFoldDB" id="A0A1M6TXV8"/>
<dbReference type="NCBIfam" id="TIGR04057">
    <property type="entry name" value="SusC_RagA_signa"/>
    <property type="match status" value="1"/>
</dbReference>
<evidence type="ECO:0000256" key="9">
    <source>
        <dbReference type="RuleBase" id="RU003357"/>
    </source>
</evidence>
<dbReference type="EMBL" id="FRBD01000007">
    <property type="protein sequence ID" value="SHK61769.1"/>
    <property type="molecule type" value="Genomic_DNA"/>
</dbReference>
<dbReference type="Pfam" id="PF00593">
    <property type="entry name" value="TonB_dep_Rec_b-barrel"/>
    <property type="match status" value="1"/>
</dbReference>
<keyword evidence="7 8" id="KW-0998">Cell outer membrane</keyword>
<evidence type="ECO:0000313" key="13">
    <source>
        <dbReference type="EMBL" id="SHK61769.1"/>
    </source>
</evidence>
<dbReference type="Pfam" id="PF07715">
    <property type="entry name" value="Plug"/>
    <property type="match status" value="1"/>
</dbReference>
<dbReference type="Gene3D" id="2.60.40.1120">
    <property type="entry name" value="Carboxypeptidase-like, regulatory domain"/>
    <property type="match status" value="1"/>
</dbReference>
<dbReference type="InterPro" id="IPR008969">
    <property type="entry name" value="CarboxyPept-like_regulatory"/>
</dbReference>
<feature type="domain" description="TonB-dependent receptor plug" evidence="12">
    <location>
        <begin position="121"/>
        <end position="227"/>
    </location>
</feature>
<dbReference type="FunFam" id="2.170.130.10:FF:000008">
    <property type="entry name" value="SusC/RagA family TonB-linked outer membrane protein"/>
    <property type="match status" value="1"/>
</dbReference>
<dbReference type="InterPro" id="IPR000531">
    <property type="entry name" value="Beta-barrel_TonB"/>
</dbReference>
<keyword evidence="10" id="KW-0732">Signal</keyword>
<dbReference type="GO" id="GO:0009279">
    <property type="term" value="C:cell outer membrane"/>
    <property type="evidence" value="ECO:0007669"/>
    <property type="project" value="UniProtKB-SubCell"/>
</dbReference>
<keyword evidence="5 9" id="KW-0798">TonB box</keyword>
<keyword evidence="2 8" id="KW-0813">Transport</keyword>
<evidence type="ECO:0000256" key="5">
    <source>
        <dbReference type="ARBA" id="ARBA00023077"/>
    </source>
</evidence>
<gene>
    <name evidence="13" type="ORF">SAMN05216463_10777</name>
</gene>
<evidence type="ECO:0000256" key="10">
    <source>
        <dbReference type="SAM" id="SignalP"/>
    </source>
</evidence>
<dbReference type="InterPro" id="IPR023997">
    <property type="entry name" value="TonB-dep_OMP_SusC/RagA_CS"/>
</dbReference>
<evidence type="ECO:0000256" key="4">
    <source>
        <dbReference type="ARBA" id="ARBA00022692"/>
    </source>
</evidence>
<dbReference type="Gene3D" id="2.40.170.20">
    <property type="entry name" value="TonB-dependent receptor, beta-barrel domain"/>
    <property type="match status" value="1"/>
</dbReference>
<dbReference type="InterPro" id="IPR037066">
    <property type="entry name" value="Plug_dom_sf"/>
</dbReference>
<dbReference type="RefSeq" id="WP_073206930.1">
    <property type="nucleotide sequence ID" value="NZ_FRBD01000007.1"/>
</dbReference>
<dbReference type="SUPFAM" id="SSF49464">
    <property type="entry name" value="Carboxypeptidase regulatory domain-like"/>
    <property type="match status" value="1"/>
</dbReference>
<dbReference type="Proteomes" id="UP000184130">
    <property type="component" value="Unassembled WGS sequence"/>
</dbReference>
<dbReference type="InterPro" id="IPR036942">
    <property type="entry name" value="Beta-barrel_TonB_sf"/>
</dbReference>
<evidence type="ECO:0000259" key="11">
    <source>
        <dbReference type="Pfam" id="PF00593"/>
    </source>
</evidence>
<evidence type="ECO:0000259" key="12">
    <source>
        <dbReference type="Pfam" id="PF07715"/>
    </source>
</evidence>
<organism evidence="13 14">
    <name type="scientific">Xylanibacter ruminicola</name>
    <name type="common">Prevotella ruminicola</name>
    <dbReference type="NCBI Taxonomy" id="839"/>
    <lineage>
        <taxon>Bacteria</taxon>
        <taxon>Pseudomonadati</taxon>
        <taxon>Bacteroidota</taxon>
        <taxon>Bacteroidia</taxon>
        <taxon>Bacteroidales</taxon>
        <taxon>Prevotellaceae</taxon>
        <taxon>Xylanibacter</taxon>
    </lineage>
</organism>
<reference evidence="13 14" key="1">
    <citation type="submission" date="2016-11" db="EMBL/GenBank/DDBJ databases">
        <authorList>
            <person name="Jaros S."/>
            <person name="Januszkiewicz K."/>
            <person name="Wedrychowicz H."/>
        </authorList>
    </citation>
    <scope>NUCLEOTIDE SEQUENCE [LARGE SCALE GENOMIC DNA]</scope>
    <source>
        <strain evidence="13 14">KHT3</strain>
    </source>
</reference>